<gene>
    <name evidence="4" type="ORF">JR347_13585</name>
</gene>
<keyword evidence="1" id="KW-0378">Hydrolase</keyword>
<dbReference type="PANTHER" id="PTHR11203">
    <property type="entry name" value="CLEAVAGE AND POLYADENYLATION SPECIFICITY FACTOR FAMILY MEMBER"/>
    <property type="match status" value="1"/>
</dbReference>
<evidence type="ECO:0000259" key="3">
    <source>
        <dbReference type="SMART" id="SM01027"/>
    </source>
</evidence>
<dbReference type="Pfam" id="PF07521">
    <property type="entry name" value="RMMBL"/>
    <property type="match status" value="1"/>
</dbReference>
<sequence>MNVRVKFLGAAQTVTGSKYLFEVDNFTFLVDCGLFQGLKPYRLRNWDEFPHDVSSIDAVVLTHAHIDHSGYLPRLVKQGFNGPIYCTEATAGLLEILLLDAAKLQEEEAEFARKKGYSKHTVPEPLFTTENAEQALSLVTTVGYEQDFKIHDNVQVTFRNAGHILGSAFVELLLNGIQMTKKIVLSGDLGRFNQPLLSSPEQVHNADILFIESTYGDRSNDIVDIEEQLKEKITKGLDEGGCILIPSFAVGRTQLILYYLQRLQSEGSIPNVPVYIDSPMAISATNLYSKYPDYHTLSPSDFKGNGLFDYPTVHYYRSQESSVILNDISSNAIIISASGMCTGGRILHHLFHRLGRKNDTLLFVGYQAEGTRGRRILEGEPTSRIFGIDVEVKCHIDIVTGLSAHADKNELHQWLETLESPPKMTFIVHGEAESSLALAHYLRIDKQWDNVYVPNYLESFEVFRGI</sequence>
<evidence type="ECO:0000313" key="4">
    <source>
        <dbReference type="EMBL" id="QSE96621.1"/>
    </source>
</evidence>
<feature type="domain" description="Metallo-beta-lactamase" evidence="2">
    <location>
        <begin position="15"/>
        <end position="237"/>
    </location>
</feature>
<dbReference type="InterPro" id="IPR050698">
    <property type="entry name" value="MBL"/>
</dbReference>
<dbReference type="InterPro" id="IPR011108">
    <property type="entry name" value="RMMBL"/>
</dbReference>
<accession>A0A974ZZW8</accession>
<dbReference type="PANTHER" id="PTHR11203:SF37">
    <property type="entry name" value="INTEGRATOR COMPLEX SUBUNIT 11"/>
    <property type="match status" value="1"/>
</dbReference>
<dbReference type="InterPro" id="IPR001279">
    <property type="entry name" value="Metallo-B-lactamas"/>
</dbReference>
<dbReference type="SMART" id="SM01027">
    <property type="entry name" value="Beta-Casp"/>
    <property type="match status" value="1"/>
</dbReference>
<dbReference type="Pfam" id="PF10996">
    <property type="entry name" value="Beta-Casp"/>
    <property type="match status" value="1"/>
</dbReference>
<proteinExistence type="predicted"/>
<dbReference type="CDD" id="cd16295">
    <property type="entry name" value="TTHA0252-CPSF-like_MBL-fold"/>
    <property type="match status" value="1"/>
</dbReference>
<protein>
    <submittedName>
        <fullName evidence="4">MBL fold metallo-hydrolase</fullName>
    </submittedName>
</protein>
<organism evidence="4 5">
    <name type="scientific">Fulvivirga lutea</name>
    <dbReference type="NCBI Taxonomy" id="2810512"/>
    <lineage>
        <taxon>Bacteria</taxon>
        <taxon>Pseudomonadati</taxon>
        <taxon>Bacteroidota</taxon>
        <taxon>Cytophagia</taxon>
        <taxon>Cytophagales</taxon>
        <taxon>Fulvivirgaceae</taxon>
        <taxon>Fulvivirga</taxon>
    </lineage>
</organism>
<dbReference type="GO" id="GO:0016787">
    <property type="term" value="F:hydrolase activity"/>
    <property type="evidence" value="ECO:0007669"/>
    <property type="project" value="UniProtKB-KW"/>
</dbReference>
<evidence type="ECO:0000259" key="2">
    <source>
        <dbReference type="SMART" id="SM00849"/>
    </source>
</evidence>
<evidence type="ECO:0000313" key="5">
    <source>
        <dbReference type="Proteomes" id="UP000662783"/>
    </source>
</evidence>
<dbReference type="RefSeq" id="WP_205721135.1">
    <property type="nucleotide sequence ID" value="NZ_CP070608.1"/>
</dbReference>
<keyword evidence="5" id="KW-1185">Reference proteome</keyword>
<dbReference type="EMBL" id="CP070608">
    <property type="protein sequence ID" value="QSE96621.1"/>
    <property type="molecule type" value="Genomic_DNA"/>
</dbReference>
<dbReference type="Pfam" id="PF16661">
    <property type="entry name" value="Lactamase_B_6"/>
    <property type="match status" value="1"/>
</dbReference>
<dbReference type="InterPro" id="IPR022712">
    <property type="entry name" value="Beta_Casp"/>
</dbReference>
<dbReference type="KEGG" id="fuv:JR347_13585"/>
<dbReference type="GO" id="GO:0004521">
    <property type="term" value="F:RNA endonuclease activity"/>
    <property type="evidence" value="ECO:0007669"/>
    <property type="project" value="TreeGrafter"/>
</dbReference>
<dbReference type="AlphaFoldDB" id="A0A974ZZW8"/>
<dbReference type="SUPFAM" id="SSF56281">
    <property type="entry name" value="Metallo-hydrolase/oxidoreductase"/>
    <property type="match status" value="1"/>
</dbReference>
<feature type="domain" description="Beta-Casp" evidence="3">
    <location>
        <begin position="253"/>
        <end position="376"/>
    </location>
</feature>
<dbReference type="InterPro" id="IPR036866">
    <property type="entry name" value="RibonucZ/Hydroxyglut_hydro"/>
</dbReference>
<evidence type="ECO:0000256" key="1">
    <source>
        <dbReference type="ARBA" id="ARBA00022801"/>
    </source>
</evidence>
<dbReference type="Gene3D" id="3.60.15.10">
    <property type="entry name" value="Ribonuclease Z/Hydroxyacylglutathione hydrolase-like"/>
    <property type="match status" value="1"/>
</dbReference>
<dbReference type="SMART" id="SM00849">
    <property type="entry name" value="Lactamase_B"/>
    <property type="match status" value="1"/>
</dbReference>
<dbReference type="Proteomes" id="UP000662783">
    <property type="component" value="Chromosome"/>
</dbReference>
<name>A0A974ZZW8_9BACT</name>
<reference evidence="4" key="1">
    <citation type="submission" date="2021-02" db="EMBL/GenBank/DDBJ databases">
        <title>Fulvivirga sp. S481 isolated from sea water.</title>
        <authorList>
            <person name="Bae S.S."/>
            <person name="Baek K."/>
        </authorList>
    </citation>
    <scope>NUCLEOTIDE SEQUENCE</scope>
    <source>
        <strain evidence="4">S481</strain>
    </source>
</reference>
<dbReference type="Gene3D" id="3.40.50.10890">
    <property type="match status" value="1"/>
</dbReference>